<proteinExistence type="predicted"/>
<keyword evidence="2" id="KW-1185">Reference proteome</keyword>
<accession>A0ABM9X788</accession>
<dbReference type="EMBL" id="ABID01000002">
    <property type="protein sequence ID" value="EDQ05357.1"/>
    <property type="molecule type" value="Genomic_DNA"/>
</dbReference>
<organism evidence="1 2">
    <name type="scientific">Sulfitobacter indolifex HEL-45</name>
    <dbReference type="NCBI Taxonomy" id="391624"/>
    <lineage>
        <taxon>Bacteria</taxon>
        <taxon>Pseudomonadati</taxon>
        <taxon>Pseudomonadota</taxon>
        <taxon>Alphaproteobacteria</taxon>
        <taxon>Rhodobacterales</taxon>
        <taxon>Roseobacteraceae</taxon>
        <taxon>Sulfitobacter</taxon>
    </lineage>
</organism>
<dbReference type="Proteomes" id="UP000003257">
    <property type="component" value="Unassembled WGS sequence"/>
</dbReference>
<reference evidence="1 2" key="1">
    <citation type="submission" date="2007-11" db="EMBL/GenBank/DDBJ databases">
        <authorList>
            <person name="Wagner-Dobler I."/>
            <person name="Ferriera S."/>
            <person name="Johnson J."/>
            <person name="Kravitz S."/>
            <person name="Beeson K."/>
            <person name="Sutton G."/>
            <person name="Rogers Y.-H."/>
            <person name="Friedman R."/>
            <person name="Frazier M."/>
            <person name="Venter J.C."/>
        </authorList>
    </citation>
    <scope>NUCLEOTIDE SEQUENCE [LARGE SCALE GENOMIC DNA]</scope>
    <source>
        <strain evidence="1 2">HEL-45</strain>
    </source>
</reference>
<evidence type="ECO:0000313" key="2">
    <source>
        <dbReference type="Proteomes" id="UP000003257"/>
    </source>
</evidence>
<dbReference type="EC" id="1.6.5.3" evidence="1"/>
<sequence length="43" mass="4934">MYQLRLVQASRSEICVMTVLLPLVAGDAADYRRRLWLPIAKIC</sequence>
<protein>
    <submittedName>
        <fullName evidence="1">NADH dehydrogenase subunit E</fullName>
        <ecNumber evidence="1">1.6.5.3</ecNumber>
    </submittedName>
</protein>
<comment type="caution">
    <text evidence="1">The sequence shown here is derived from an EMBL/GenBank/DDBJ whole genome shotgun (WGS) entry which is preliminary data.</text>
</comment>
<dbReference type="GO" id="GO:0016491">
    <property type="term" value="F:oxidoreductase activity"/>
    <property type="evidence" value="ECO:0007669"/>
    <property type="project" value="UniProtKB-KW"/>
</dbReference>
<gene>
    <name evidence="1" type="ORF">OIHEL45_11458</name>
</gene>
<evidence type="ECO:0000313" key="1">
    <source>
        <dbReference type="EMBL" id="EDQ05357.1"/>
    </source>
</evidence>
<keyword evidence="1" id="KW-0560">Oxidoreductase</keyword>
<name>A0ABM9X788_9RHOB</name>